<keyword evidence="4" id="KW-1185">Reference proteome</keyword>
<dbReference type="CDD" id="cd00093">
    <property type="entry name" value="HTH_XRE"/>
    <property type="match status" value="1"/>
</dbReference>
<dbReference type="PANTHER" id="PTHR33055">
    <property type="entry name" value="TRANSPOSASE FOR INSERTION SEQUENCE ELEMENT IS1111A"/>
    <property type="match status" value="1"/>
</dbReference>
<accession>A0A261FNS8</accession>
<proteinExistence type="predicted"/>
<evidence type="ECO:0000259" key="2">
    <source>
        <dbReference type="PROSITE" id="PS50943"/>
    </source>
</evidence>
<feature type="domain" description="HTH cro/C1-type" evidence="2">
    <location>
        <begin position="165"/>
        <end position="198"/>
    </location>
</feature>
<dbReference type="AlphaFoldDB" id="A0A261FNS8"/>
<dbReference type="InterPro" id="IPR047650">
    <property type="entry name" value="Transpos_IS110"/>
</dbReference>
<dbReference type="GO" id="GO:0004803">
    <property type="term" value="F:transposase activity"/>
    <property type="evidence" value="ECO:0007669"/>
    <property type="project" value="InterPro"/>
</dbReference>
<dbReference type="SMART" id="SM00530">
    <property type="entry name" value="HTH_XRE"/>
    <property type="match status" value="1"/>
</dbReference>
<dbReference type="InterPro" id="IPR003346">
    <property type="entry name" value="Transposase_20"/>
</dbReference>
<evidence type="ECO:0000256" key="1">
    <source>
        <dbReference type="SAM" id="MobiDB-lite"/>
    </source>
</evidence>
<evidence type="ECO:0000313" key="4">
    <source>
        <dbReference type="Proteomes" id="UP000216352"/>
    </source>
</evidence>
<evidence type="ECO:0000313" key="3">
    <source>
        <dbReference type="EMBL" id="OZG60748.1"/>
    </source>
</evidence>
<dbReference type="Pfam" id="PF02371">
    <property type="entry name" value="Transposase_20"/>
    <property type="match status" value="1"/>
</dbReference>
<feature type="non-terminal residue" evidence="3">
    <location>
        <position position="1"/>
    </location>
</feature>
<dbReference type="PANTHER" id="PTHR33055:SF16">
    <property type="entry name" value="TRANSPOSASE FOR INSERTION SEQUENCE ELEMENT IS1547"/>
    <property type="match status" value="1"/>
</dbReference>
<dbReference type="RefSeq" id="WP_143249049.1">
    <property type="nucleotide sequence ID" value="NZ_MWWX01000013.1"/>
</dbReference>
<dbReference type="PROSITE" id="PS50943">
    <property type="entry name" value="HTH_CROC1"/>
    <property type="match status" value="1"/>
</dbReference>
<organism evidence="3 4">
    <name type="scientific">Bifidobacterium lemurum</name>
    <dbReference type="NCBI Taxonomy" id="1603886"/>
    <lineage>
        <taxon>Bacteria</taxon>
        <taxon>Bacillati</taxon>
        <taxon>Actinomycetota</taxon>
        <taxon>Actinomycetes</taxon>
        <taxon>Bifidobacteriales</taxon>
        <taxon>Bifidobacteriaceae</taxon>
        <taxon>Bifidobacterium</taxon>
    </lineage>
</organism>
<dbReference type="Proteomes" id="UP000216352">
    <property type="component" value="Unassembled WGS sequence"/>
</dbReference>
<feature type="compositionally biased region" description="Polar residues" evidence="1">
    <location>
        <begin position="210"/>
        <end position="226"/>
    </location>
</feature>
<feature type="region of interest" description="Disordered" evidence="1">
    <location>
        <begin position="207"/>
        <end position="226"/>
    </location>
</feature>
<dbReference type="InterPro" id="IPR010982">
    <property type="entry name" value="Lambda_DNA-bd_dom_sf"/>
</dbReference>
<dbReference type="Gene3D" id="1.10.260.40">
    <property type="entry name" value="lambda repressor-like DNA-binding domains"/>
    <property type="match status" value="1"/>
</dbReference>
<name>A0A261FNS8_9BIFI</name>
<dbReference type="SUPFAM" id="SSF47413">
    <property type="entry name" value="lambda repressor-like DNA-binding domains"/>
    <property type="match status" value="1"/>
</dbReference>
<comment type="caution">
    <text evidence="3">The sequence shown here is derived from an EMBL/GenBank/DDBJ whole genome shotgun (WGS) entry which is preliminary data.</text>
</comment>
<protein>
    <submittedName>
        <fullName evidence="3">Transposase</fullName>
    </submittedName>
</protein>
<dbReference type="EMBL" id="MWWX01000013">
    <property type="protein sequence ID" value="OZG60748.1"/>
    <property type="molecule type" value="Genomic_DNA"/>
</dbReference>
<sequence>AMKASATAWKALREQADGLERAMREILEEHARALLDLNGVGVVTAATLAVVAGDNPERVRSEAAFAKLCGACPLPASSGRTSRHRLNRGGNRQGNKALHQIAVVRLRHHQPTRDYMAKRTREGKSKMETIRCLKRYIAREIHRVLIAVRDGDPGREPPARRGAMLRELRLSHALTQRQVGQALGVPSSRISEIERGARDLPELERRATQWIHSTTDTPPQQQLDKL</sequence>
<dbReference type="Pfam" id="PF13560">
    <property type="entry name" value="HTH_31"/>
    <property type="match status" value="1"/>
</dbReference>
<dbReference type="InterPro" id="IPR001387">
    <property type="entry name" value="Cro/C1-type_HTH"/>
</dbReference>
<dbReference type="GO" id="GO:0006313">
    <property type="term" value="P:DNA transposition"/>
    <property type="evidence" value="ECO:0007669"/>
    <property type="project" value="InterPro"/>
</dbReference>
<reference evidence="3 4" key="1">
    <citation type="journal article" date="2017" name="BMC Genomics">
        <title>Comparative genomic and phylogenomic analyses of the Bifidobacteriaceae family.</title>
        <authorList>
            <person name="Lugli G.A."/>
            <person name="Milani C."/>
            <person name="Turroni F."/>
            <person name="Duranti S."/>
            <person name="Mancabelli L."/>
            <person name="Mangifesta M."/>
            <person name="Ferrario C."/>
            <person name="Modesto M."/>
            <person name="Mattarelli P."/>
            <person name="Jiri K."/>
            <person name="van Sinderen D."/>
            <person name="Ventura M."/>
        </authorList>
    </citation>
    <scope>NUCLEOTIDE SEQUENCE [LARGE SCALE GENOMIC DNA]</scope>
    <source>
        <strain evidence="3 4">DSM 28807</strain>
    </source>
</reference>
<dbReference type="GO" id="GO:0003677">
    <property type="term" value="F:DNA binding"/>
    <property type="evidence" value="ECO:0007669"/>
    <property type="project" value="InterPro"/>
</dbReference>
<gene>
    <name evidence="3" type="ORF">BLEM_1717</name>
</gene>